<proteinExistence type="predicted"/>
<evidence type="ECO:0000256" key="1">
    <source>
        <dbReference type="SAM" id="SignalP"/>
    </source>
</evidence>
<sequence length="287" mass="30484">MPIKTRSFTMQNHRRTIYTGLLAATIALLVGCSSTPKTATVQLPDPQNVPKEKWSDAMHVLTAMNISGQRDVPLELATSGPTTATSGTGGSSVGDVAIAAGGYASPPSGVSSNAALGLGVGLFLLGGSSDPARGYQTAAWVPSTLAKSPEEASALVLKLFDEARLKAFPNQRSTLTPKVGKYPPGSGKAYVDPVAIWKETPVQFDGVASVPPTFIASSEAYGPIFIHHGQYTIDGNKNDISTLDAMIEVSEKLPEWFYMYHPGERLRKNSVPARIINKGQSMYFIGK</sequence>
<keyword evidence="2" id="KW-0614">Plasmid</keyword>
<name>A0A220ITJ2_PSEFL</name>
<evidence type="ECO:0008006" key="3">
    <source>
        <dbReference type="Google" id="ProtNLM"/>
    </source>
</evidence>
<protein>
    <recommendedName>
        <fullName evidence="3">Lipoprotein</fullName>
    </recommendedName>
</protein>
<dbReference type="EMBL" id="KY503037">
    <property type="protein sequence ID" value="ASI38175.1"/>
    <property type="molecule type" value="Genomic_DNA"/>
</dbReference>
<dbReference type="AlphaFoldDB" id="A0A220ITJ2"/>
<feature type="signal peptide" evidence="1">
    <location>
        <begin position="1"/>
        <end position="39"/>
    </location>
</feature>
<reference evidence="2" key="1">
    <citation type="submission" date="2017-01" db="EMBL/GenBank/DDBJ databases">
        <title>IS1411 activates the repA gene of the plasmid pG20 in Pseudomonas fluorescens PC20.</title>
        <authorList>
            <person name="Naanuri E."/>
            <person name="Heinaru E."/>
            <person name="Joesaar M."/>
            <person name="Heinaru A."/>
        </authorList>
    </citation>
    <scope>NUCLEOTIDE SEQUENCE</scope>
    <source>
        <strain evidence="2">PC24</strain>
        <plasmid evidence="2">pPHE24</plasmid>
    </source>
</reference>
<evidence type="ECO:0000313" key="2">
    <source>
        <dbReference type="EMBL" id="ASI38175.1"/>
    </source>
</evidence>
<keyword evidence="1" id="KW-0732">Signal</keyword>
<organism evidence="2">
    <name type="scientific">Pseudomonas fluorescens</name>
    <dbReference type="NCBI Taxonomy" id="294"/>
    <lineage>
        <taxon>Bacteria</taxon>
        <taxon>Pseudomonadati</taxon>
        <taxon>Pseudomonadota</taxon>
        <taxon>Gammaproteobacteria</taxon>
        <taxon>Pseudomonadales</taxon>
        <taxon>Pseudomonadaceae</taxon>
        <taxon>Pseudomonas</taxon>
    </lineage>
</organism>
<feature type="chain" id="PRO_5011267171" description="Lipoprotein" evidence="1">
    <location>
        <begin position="40"/>
        <end position="287"/>
    </location>
</feature>
<accession>A0A220ITJ2</accession>
<geneLocation type="plasmid" evidence="2">
    <name>pPHE24</name>
</geneLocation>
<dbReference type="PROSITE" id="PS51257">
    <property type="entry name" value="PROKAR_LIPOPROTEIN"/>
    <property type="match status" value="1"/>
</dbReference>